<sequence length="80" mass="9619">MKPVHSVLIWLAELSFLSILYCIFCYFTPDLELYDWYVEKYGFVIEEDFLDYYTLILYLIAIAVTTACIWLIAIVRTKRY</sequence>
<organism evidence="2 3">
    <name type="scientific">Enterobacter cloacae</name>
    <dbReference type="NCBI Taxonomy" id="550"/>
    <lineage>
        <taxon>Bacteria</taxon>
        <taxon>Pseudomonadati</taxon>
        <taxon>Pseudomonadota</taxon>
        <taxon>Gammaproteobacteria</taxon>
        <taxon>Enterobacterales</taxon>
        <taxon>Enterobacteriaceae</taxon>
        <taxon>Enterobacter</taxon>
        <taxon>Enterobacter cloacae complex</taxon>
    </lineage>
</organism>
<accession>A0A0M7IHN6</accession>
<proteinExistence type="predicted"/>
<keyword evidence="1" id="KW-0812">Transmembrane</keyword>
<protein>
    <submittedName>
        <fullName evidence="2">Uncharacterized protein</fullName>
    </submittedName>
</protein>
<dbReference type="Proteomes" id="UP000255106">
    <property type="component" value="Unassembled WGS sequence"/>
</dbReference>
<feature type="transmembrane region" description="Helical" evidence="1">
    <location>
        <begin position="49"/>
        <end position="75"/>
    </location>
</feature>
<evidence type="ECO:0000256" key="1">
    <source>
        <dbReference type="SAM" id="Phobius"/>
    </source>
</evidence>
<keyword evidence="1" id="KW-0472">Membrane</keyword>
<reference evidence="2 3" key="1">
    <citation type="submission" date="2018-06" db="EMBL/GenBank/DDBJ databases">
        <authorList>
            <consortium name="Pathogen Informatics"/>
            <person name="Doyle S."/>
        </authorList>
    </citation>
    <scope>NUCLEOTIDE SEQUENCE [LARGE SCALE GENOMIC DNA]</scope>
    <source>
        <strain evidence="2 3">NCTC10005</strain>
    </source>
</reference>
<dbReference type="EMBL" id="UGJB01000004">
    <property type="protein sequence ID" value="STQ11013.1"/>
    <property type="molecule type" value="Genomic_DNA"/>
</dbReference>
<gene>
    <name evidence="2" type="ORF">NCTC10005_03780</name>
</gene>
<evidence type="ECO:0000313" key="3">
    <source>
        <dbReference type="Proteomes" id="UP000255106"/>
    </source>
</evidence>
<dbReference type="AlphaFoldDB" id="A0A0M7IHN6"/>
<name>A0A0M7IHN6_ENTCL</name>
<keyword evidence="1" id="KW-1133">Transmembrane helix</keyword>
<evidence type="ECO:0000313" key="2">
    <source>
        <dbReference type="EMBL" id="STQ11013.1"/>
    </source>
</evidence>
<feature type="transmembrane region" description="Helical" evidence="1">
    <location>
        <begin position="7"/>
        <end position="29"/>
    </location>
</feature>